<organism evidence="1 2">
    <name type="scientific">Lupinus luteus</name>
    <name type="common">European yellow lupine</name>
    <dbReference type="NCBI Taxonomy" id="3873"/>
    <lineage>
        <taxon>Eukaryota</taxon>
        <taxon>Viridiplantae</taxon>
        <taxon>Streptophyta</taxon>
        <taxon>Embryophyta</taxon>
        <taxon>Tracheophyta</taxon>
        <taxon>Spermatophyta</taxon>
        <taxon>Magnoliopsida</taxon>
        <taxon>eudicotyledons</taxon>
        <taxon>Gunneridae</taxon>
        <taxon>Pentapetalae</taxon>
        <taxon>rosids</taxon>
        <taxon>fabids</taxon>
        <taxon>Fabales</taxon>
        <taxon>Fabaceae</taxon>
        <taxon>Papilionoideae</taxon>
        <taxon>50 kb inversion clade</taxon>
        <taxon>genistoids sensu lato</taxon>
        <taxon>core genistoids</taxon>
        <taxon>Genisteae</taxon>
        <taxon>Lupinus</taxon>
    </lineage>
</organism>
<gene>
    <name evidence="1" type="ORF">LLUT_LOCUS22142</name>
</gene>
<evidence type="ECO:0000313" key="1">
    <source>
        <dbReference type="EMBL" id="CAL0321082.1"/>
    </source>
</evidence>
<dbReference type="EMBL" id="CAXHTB010000015">
    <property type="protein sequence ID" value="CAL0321082.1"/>
    <property type="molecule type" value="Genomic_DNA"/>
</dbReference>
<accession>A0AAV1XHU1</accession>
<sequence>MPIPFSPITISFVYELLLNDMNNQYLPIGKDKVEYFTLKDLWECYDEWSVYGAGTPLVLESADILSQYYIPFFICNPNYTNKPIQSPSPRCRK</sequence>
<protein>
    <submittedName>
        <fullName evidence="1">Uncharacterized protein</fullName>
    </submittedName>
</protein>
<dbReference type="PANTHER" id="PTHR31343:SF29">
    <property type="entry name" value="DUF789 DOMAIN-CONTAINING PROTEIN"/>
    <property type="match status" value="1"/>
</dbReference>
<dbReference type="Proteomes" id="UP001497480">
    <property type="component" value="Unassembled WGS sequence"/>
</dbReference>
<name>A0AAV1XHU1_LUPLU</name>
<reference evidence="1 2" key="1">
    <citation type="submission" date="2024-03" db="EMBL/GenBank/DDBJ databases">
        <authorList>
            <person name="Martinez-Hernandez J."/>
        </authorList>
    </citation>
    <scope>NUCLEOTIDE SEQUENCE [LARGE SCALE GENOMIC DNA]</scope>
</reference>
<evidence type="ECO:0000313" key="2">
    <source>
        <dbReference type="Proteomes" id="UP001497480"/>
    </source>
</evidence>
<dbReference type="AlphaFoldDB" id="A0AAV1XHU1"/>
<proteinExistence type="predicted"/>
<keyword evidence="2" id="KW-1185">Reference proteome</keyword>
<comment type="caution">
    <text evidence="1">The sequence shown here is derived from an EMBL/GenBank/DDBJ whole genome shotgun (WGS) entry which is preliminary data.</text>
</comment>
<dbReference type="InterPro" id="IPR008507">
    <property type="entry name" value="DUF789"/>
</dbReference>
<dbReference type="Pfam" id="PF05623">
    <property type="entry name" value="DUF789"/>
    <property type="match status" value="1"/>
</dbReference>
<dbReference type="PANTHER" id="PTHR31343">
    <property type="entry name" value="T15D22.8"/>
    <property type="match status" value="1"/>
</dbReference>